<dbReference type="GO" id="GO:0000976">
    <property type="term" value="F:transcription cis-regulatory region binding"/>
    <property type="evidence" value="ECO:0007669"/>
    <property type="project" value="TreeGrafter"/>
</dbReference>
<proteinExistence type="predicted"/>
<evidence type="ECO:0000313" key="7">
    <source>
        <dbReference type="Proteomes" id="UP000586827"/>
    </source>
</evidence>
<reference evidence="6 7" key="1">
    <citation type="submission" date="2020-05" db="EMBL/GenBank/DDBJ databases">
        <title>MicrobeNet Type strains.</title>
        <authorList>
            <person name="Nicholson A.C."/>
        </authorList>
    </citation>
    <scope>NUCLEOTIDE SEQUENCE [LARGE SCALE GENOMIC DNA]</scope>
    <source>
        <strain evidence="6 7">JCM 3224</strain>
    </source>
</reference>
<feature type="domain" description="HTH tetR-type" evidence="5">
    <location>
        <begin position="1"/>
        <end position="58"/>
    </location>
</feature>
<evidence type="ECO:0000256" key="2">
    <source>
        <dbReference type="ARBA" id="ARBA00023125"/>
    </source>
</evidence>
<keyword evidence="2 4" id="KW-0238">DNA-binding</keyword>
<keyword evidence="1" id="KW-0805">Transcription regulation</keyword>
<dbReference type="SUPFAM" id="SSF46689">
    <property type="entry name" value="Homeodomain-like"/>
    <property type="match status" value="1"/>
</dbReference>
<dbReference type="InterPro" id="IPR050109">
    <property type="entry name" value="HTH-type_TetR-like_transc_reg"/>
</dbReference>
<dbReference type="EMBL" id="JABELX010000036">
    <property type="protein sequence ID" value="NNH76067.1"/>
    <property type="molecule type" value="Genomic_DNA"/>
</dbReference>
<accession>A0A849CH19</accession>
<evidence type="ECO:0000313" key="6">
    <source>
        <dbReference type="EMBL" id="NNH76067.1"/>
    </source>
</evidence>
<dbReference type="InterPro" id="IPR009057">
    <property type="entry name" value="Homeodomain-like_sf"/>
</dbReference>
<dbReference type="Gene3D" id="1.10.357.10">
    <property type="entry name" value="Tetracycline Repressor, domain 2"/>
    <property type="match status" value="1"/>
</dbReference>
<protein>
    <submittedName>
        <fullName evidence="6">TetR/AcrR family transcriptional regulator</fullName>
    </submittedName>
</protein>
<dbReference type="InterPro" id="IPR041669">
    <property type="entry name" value="TetR_C_15"/>
</dbReference>
<evidence type="ECO:0000259" key="5">
    <source>
        <dbReference type="PROSITE" id="PS50977"/>
    </source>
</evidence>
<dbReference type="InterPro" id="IPR001647">
    <property type="entry name" value="HTH_TetR"/>
</dbReference>
<sequence length="187" mass="20556">MAEILDAAELVITEVGYAEMTTNAVAAKAGMSPGSLYQYFRSKDEILDGLLTRFTDDRRRYWDDWLTDDRARMPLPQFVDQVIDEVTAFKGDHPAYWTLLHGSTTGDRLTTASEQLHSHIAEGFAVALARRAPDLPIERCRVVATLALAMVKAVMPLAAAAPAALASELIIELKVMLLGYLTPTFGD</sequence>
<gene>
    <name evidence="6" type="ORF">HLB23_40540</name>
</gene>
<dbReference type="PRINTS" id="PR00455">
    <property type="entry name" value="HTHTETR"/>
</dbReference>
<dbReference type="AlphaFoldDB" id="A0A849CH19"/>
<dbReference type="PANTHER" id="PTHR30055:SF234">
    <property type="entry name" value="HTH-TYPE TRANSCRIPTIONAL REGULATOR BETI"/>
    <property type="match status" value="1"/>
</dbReference>
<evidence type="ECO:0000256" key="3">
    <source>
        <dbReference type="ARBA" id="ARBA00023163"/>
    </source>
</evidence>
<dbReference type="Pfam" id="PF00440">
    <property type="entry name" value="TetR_N"/>
    <property type="match status" value="1"/>
</dbReference>
<feature type="DNA-binding region" description="H-T-H motif" evidence="4">
    <location>
        <begin position="21"/>
        <end position="40"/>
    </location>
</feature>
<keyword evidence="7" id="KW-1185">Reference proteome</keyword>
<dbReference type="PANTHER" id="PTHR30055">
    <property type="entry name" value="HTH-TYPE TRANSCRIPTIONAL REGULATOR RUTR"/>
    <property type="match status" value="1"/>
</dbReference>
<dbReference type="PROSITE" id="PS50977">
    <property type="entry name" value="HTH_TETR_2"/>
    <property type="match status" value="1"/>
</dbReference>
<comment type="caution">
    <text evidence="6">The sequence shown here is derived from an EMBL/GenBank/DDBJ whole genome shotgun (WGS) entry which is preliminary data.</text>
</comment>
<name>A0A849CH19_9NOCA</name>
<evidence type="ECO:0000256" key="4">
    <source>
        <dbReference type="PROSITE-ProRule" id="PRU00335"/>
    </source>
</evidence>
<evidence type="ECO:0000256" key="1">
    <source>
        <dbReference type="ARBA" id="ARBA00023015"/>
    </source>
</evidence>
<dbReference type="Proteomes" id="UP000586827">
    <property type="component" value="Unassembled WGS sequence"/>
</dbReference>
<keyword evidence="3" id="KW-0804">Transcription</keyword>
<organism evidence="6 7">
    <name type="scientific">Nocardia uniformis</name>
    <dbReference type="NCBI Taxonomy" id="53432"/>
    <lineage>
        <taxon>Bacteria</taxon>
        <taxon>Bacillati</taxon>
        <taxon>Actinomycetota</taxon>
        <taxon>Actinomycetes</taxon>
        <taxon>Mycobacteriales</taxon>
        <taxon>Nocardiaceae</taxon>
        <taxon>Nocardia</taxon>
    </lineage>
</organism>
<dbReference type="GO" id="GO:0003700">
    <property type="term" value="F:DNA-binding transcription factor activity"/>
    <property type="evidence" value="ECO:0007669"/>
    <property type="project" value="TreeGrafter"/>
</dbReference>
<dbReference type="Pfam" id="PF17918">
    <property type="entry name" value="TetR_C_15"/>
    <property type="match status" value="1"/>
</dbReference>